<reference evidence="2 3" key="1">
    <citation type="submission" date="2023-08" db="EMBL/GenBank/DDBJ databases">
        <title>New molecular markers tilS and rpoB for phylogenetic and monitoring studies of the genus Thiothrix biodiversity.</title>
        <authorList>
            <person name="Ravin N.V."/>
            <person name="Smolyakov D."/>
            <person name="Markov N.D."/>
            <person name="Beletsky A.V."/>
            <person name="Mardanov A.V."/>
            <person name="Rudenko T.S."/>
            <person name="Grabovich M.Y."/>
        </authorList>
    </citation>
    <scope>NUCLEOTIDE SEQUENCE</scope>
    <source>
        <strain evidence="2">DNT52</strain>
        <strain evidence="1 3">H33</strain>
    </source>
</reference>
<dbReference type="RefSeq" id="WP_308135740.1">
    <property type="nucleotide sequence ID" value="NZ_CP133197.1"/>
</dbReference>
<protein>
    <submittedName>
        <fullName evidence="2">Uncharacterized protein</fullName>
    </submittedName>
</protein>
<evidence type="ECO:0000313" key="1">
    <source>
        <dbReference type="EMBL" id="MDQ5769943.1"/>
    </source>
</evidence>
<dbReference type="Proteomes" id="UP001229862">
    <property type="component" value="Chromosome"/>
</dbReference>
<evidence type="ECO:0000313" key="2">
    <source>
        <dbReference type="EMBL" id="WML86032.1"/>
    </source>
</evidence>
<proteinExistence type="predicted"/>
<organism evidence="2">
    <name type="scientific">Thiothrix subterranea</name>
    <dbReference type="NCBI Taxonomy" id="2735563"/>
    <lineage>
        <taxon>Bacteria</taxon>
        <taxon>Pseudomonadati</taxon>
        <taxon>Pseudomonadota</taxon>
        <taxon>Gammaproteobacteria</taxon>
        <taxon>Thiotrichales</taxon>
        <taxon>Thiotrichaceae</taxon>
        <taxon>Thiothrix</taxon>
    </lineage>
</organism>
<dbReference type="Proteomes" id="UP001223336">
    <property type="component" value="Unassembled WGS sequence"/>
</dbReference>
<keyword evidence="3" id="KW-1185">Reference proteome</keyword>
<dbReference type="EMBL" id="JAVFKN010000023">
    <property type="protein sequence ID" value="MDQ5769943.1"/>
    <property type="molecule type" value="Genomic_DNA"/>
</dbReference>
<dbReference type="EMBL" id="CP133217">
    <property type="protein sequence ID" value="WML86032.1"/>
    <property type="molecule type" value="Genomic_DNA"/>
</dbReference>
<sequence length="111" mass="12317">MIEQLPKPIELANWLEESGHIGKSIEQSFSMKHIEFFLNPPFSTTHSKIRIGTVSLDSGYCSTNGQGEGRTMLRTIVALAFGSTYHQKDCEVALNIILHRALIDSLQGGEK</sequence>
<evidence type="ECO:0000313" key="3">
    <source>
        <dbReference type="Proteomes" id="UP001223336"/>
    </source>
</evidence>
<dbReference type="AlphaFoldDB" id="A0AA51QYJ2"/>
<name>A0AA51QYJ2_9GAMM</name>
<accession>A0AA51QYJ2</accession>
<gene>
    <name evidence="1" type="ORF">RCC75_15485</name>
    <name evidence="2" type="ORF">RCG00_17245</name>
</gene>